<dbReference type="Pfam" id="PF14336">
    <property type="entry name" value="GLUCM-like_C"/>
    <property type="match status" value="1"/>
</dbReference>
<dbReference type="GeneID" id="8850137"/>
<accession>D2VFN9</accession>
<dbReference type="RefSeq" id="XP_002677135.1">
    <property type="nucleotide sequence ID" value="XM_002677089.1"/>
</dbReference>
<dbReference type="Proteomes" id="UP000006671">
    <property type="component" value="Unassembled WGS sequence"/>
</dbReference>
<dbReference type="AlphaFoldDB" id="D2VFN9"/>
<dbReference type="EMBL" id="GG738868">
    <property type="protein sequence ID" value="EFC44391.1"/>
    <property type="molecule type" value="Genomic_DNA"/>
</dbReference>
<dbReference type="Gene3D" id="3.90.1640.20">
    <property type="entry name" value="TON_0340"/>
    <property type="match status" value="1"/>
</dbReference>
<dbReference type="InParanoid" id="D2VFN9"/>
<keyword evidence="3" id="KW-1185">Reference proteome</keyword>
<dbReference type="OrthoDB" id="10262538at2759"/>
<evidence type="ECO:0000259" key="1">
    <source>
        <dbReference type="Pfam" id="PF14336"/>
    </source>
</evidence>
<dbReference type="KEGG" id="ngr:NAEGRDRAFT_67691"/>
<dbReference type="VEuPathDB" id="AmoebaDB:NAEGRDRAFT_67691"/>
<proteinExistence type="predicted"/>
<name>D2VFN9_NAEGR</name>
<dbReference type="STRING" id="5762.D2VFN9"/>
<evidence type="ECO:0000313" key="3">
    <source>
        <dbReference type="Proteomes" id="UP000006671"/>
    </source>
</evidence>
<dbReference type="InterPro" id="IPR025504">
    <property type="entry name" value="GLUCM_C"/>
</dbReference>
<feature type="domain" description="D-glutamate cyclase-like C-terminal" evidence="1">
    <location>
        <begin position="9"/>
        <end position="330"/>
    </location>
</feature>
<reference evidence="2 3" key="1">
    <citation type="journal article" date="2010" name="Cell">
        <title>The genome of Naegleria gruberi illuminates early eukaryotic versatility.</title>
        <authorList>
            <person name="Fritz-Laylin L.K."/>
            <person name="Prochnik S.E."/>
            <person name="Ginger M.L."/>
            <person name="Dacks J.B."/>
            <person name="Carpenter M.L."/>
            <person name="Field M.C."/>
            <person name="Kuo A."/>
            <person name="Paredez A."/>
            <person name="Chapman J."/>
            <person name="Pham J."/>
            <person name="Shu S."/>
            <person name="Neupane R."/>
            <person name="Cipriano M."/>
            <person name="Mancuso J."/>
            <person name="Tu H."/>
            <person name="Salamov A."/>
            <person name="Lindquist E."/>
            <person name="Shapiro H."/>
            <person name="Lucas S."/>
            <person name="Grigoriev I.V."/>
            <person name="Cande W.Z."/>
            <person name="Fulton C."/>
            <person name="Rokhsar D.S."/>
            <person name="Dawson S.C."/>
        </authorList>
    </citation>
    <scope>NUCLEOTIDE SEQUENCE [LARGE SCALE GENOMIC DNA]</scope>
    <source>
        <strain evidence="2 3">NEG-M</strain>
    </source>
</reference>
<protein>
    <submittedName>
        <fullName evidence="2">Predicted protein</fullName>
    </submittedName>
</protein>
<dbReference type="OMA" id="GISHKSE"/>
<organism evidence="3">
    <name type="scientific">Naegleria gruberi</name>
    <name type="common">Amoeba</name>
    <dbReference type="NCBI Taxonomy" id="5762"/>
    <lineage>
        <taxon>Eukaryota</taxon>
        <taxon>Discoba</taxon>
        <taxon>Heterolobosea</taxon>
        <taxon>Tetramitia</taxon>
        <taxon>Eutetramitia</taxon>
        <taxon>Vahlkampfiidae</taxon>
        <taxon>Naegleria</taxon>
    </lineage>
</organism>
<sequence length="338" mass="37833">MRKQLISKLSQIVSRDLGNRGIGKLIEKYTNNSSDSTIKQSELYCGNEHSIGKIVDEFIMPKVDCQKDVISNKYISIITGFSVPPNGFSENDGPLGAIWIGLGIVKYSNLNVLYFVDENQYNAISKFANMVFESMKDRIKIVKITKSDLDNVKQSSSISECIENIDSMISIERVGKTKDSNYYSMRGIDISSYNLSMDRLIDHVREIKPETQLISIGDGGNEIGMGNVIDGVAQFIPNGDKIACAVKCNQLLICGVSNWGGYLLYLLFEHCNSSLTLQTMQGINIELDRSYLEYMNNECKMVDGVRNQPTMSVDGLEYDLVHANILKELNECFQSSNQ</sequence>
<gene>
    <name evidence="2" type="ORF">NAEGRDRAFT_67691</name>
</gene>
<evidence type="ECO:0000313" key="2">
    <source>
        <dbReference type="EMBL" id="EFC44391.1"/>
    </source>
</evidence>
<dbReference type="PANTHER" id="PTHR32022:SF10">
    <property type="entry name" value="D-GLUTAMATE CYCLASE, MITOCHONDRIAL"/>
    <property type="match status" value="1"/>
</dbReference>
<dbReference type="PANTHER" id="PTHR32022">
    <property type="entry name" value="D-GLUTAMATE CYCLASE, MITOCHONDRIAL"/>
    <property type="match status" value="1"/>
</dbReference>